<protein>
    <submittedName>
        <fullName evidence="2">Uncharacterized protein</fullName>
    </submittedName>
</protein>
<name>A0AAV2FVJ7_9ROSI</name>
<proteinExistence type="predicted"/>
<organism evidence="2 3">
    <name type="scientific">Linum trigynum</name>
    <dbReference type="NCBI Taxonomy" id="586398"/>
    <lineage>
        <taxon>Eukaryota</taxon>
        <taxon>Viridiplantae</taxon>
        <taxon>Streptophyta</taxon>
        <taxon>Embryophyta</taxon>
        <taxon>Tracheophyta</taxon>
        <taxon>Spermatophyta</taxon>
        <taxon>Magnoliopsida</taxon>
        <taxon>eudicotyledons</taxon>
        <taxon>Gunneridae</taxon>
        <taxon>Pentapetalae</taxon>
        <taxon>rosids</taxon>
        <taxon>fabids</taxon>
        <taxon>Malpighiales</taxon>
        <taxon>Linaceae</taxon>
        <taxon>Linum</taxon>
    </lineage>
</organism>
<dbReference type="Proteomes" id="UP001497516">
    <property type="component" value="Chromosome 7"/>
</dbReference>
<dbReference type="EMBL" id="OZ034820">
    <property type="protein sequence ID" value="CAL1402361.1"/>
    <property type="molecule type" value="Genomic_DNA"/>
</dbReference>
<gene>
    <name evidence="2" type="ORF">LTRI10_LOCUS42367</name>
</gene>
<accession>A0AAV2FVJ7</accession>
<evidence type="ECO:0000256" key="1">
    <source>
        <dbReference type="SAM" id="Coils"/>
    </source>
</evidence>
<keyword evidence="1" id="KW-0175">Coiled coil</keyword>
<keyword evidence="3" id="KW-1185">Reference proteome</keyword>
<dbReference type="AlphaFoldDB" id="A0AAV2FVJ7"/>
<sequence>MQELVDSSKDSDKPVSEDQAFHIVLGYNSGYCHGLGYGQSAPSRRRDNVDANYEQLFRDKSQLQDRCANLEEHVTQLNEKQAESNQQLAATTDKLTRVEEELAEFRRIMANLQARGNI</sequence>
<feature type="coiled-coil region" evidence="1">
    <location>
        <begin position="46"/>
        <end position="115"/>
    </location>
</feature>
<evidence type="ECO:0000313" key="3">
    <source>
        <dbReference type="Proteomes" id="UP001497516"/>
    </source>
</evidence>
<reference evidence="2 3" key="1">
    <citation type="submission" date="2024-04" db="EMBL/GenBank/DDBJ databases">
        <authorList>
            <person name="Fracassetti M."/>
        </authorList>
    </citation>
    <scope>NUCLEOTIDE SEQUENCE [LARGE SCALE GENOMIC DNA]</scope>
</reference>
<evidence type="ECO:0000313" key="2">
    <source>
        <dbReference type="EMBL" id="CAL1402361.1"/>
    </source>
</evidence>